<reference evidence="2 3" key="1">
    <citation type="submission" date="2024-10" db="EMBL/GenBank/DDBJ databases">
        <title>Updated reference genomes for cyclostephanoid diatoms.</title>
        <authorList>
            <person name="Roberts W.R."/>
            <person name="Alverson A.J."/>
        </authorList>
    </citation>
    <scope>NUCLEOTIDE SEQUENCE [LARGE SCALE GENOMIC DNA]</scope>
    <source>
        <strain evidence="2 3">AJA276-08</strain>
    </source>
</reference>
<comment type="caution">
    <text evidence="2">The sequence shown here is derived from an EMBL/GenBank/DDBJ whole genome shotgun (WGS) entry which is preliminary data.</text>
</comment>
<proteinExistence type="predicted"/>
<dbReference type="Gene3D" id="3.40.50.300">
    <property type="entry name" value="P-loop containing nucleotide triphosphate hydrolases"/>
    <property type="match status" value="1"/>
</dbReference>
<dbReference type="EMBL" id="JALLAZ020001798">
    <property type="protein sequence ID" value="KAL3763599.1"/>
    <property type="molecule type" value="Genomic_DNA"/>
</dbReference>
<gene>
    <name evidence="2" type="ORF">ACHAW5_009600</name>
</gene>
<evidence type="ECO:0000313" key="3">
    <source>
        <dbReference type="Proteomes" id="UP001530315"/>
    </source>
</evidence>
<organism evidence="2 3">
    <name type="scientific">Stephanodiscus triporus</name>
    <dbReference type="NCBI Taxonomy" id="2934178"/>
    <lineage>
        <taxon>Eukaryota</taxon>
        <taxon>Sar</taxon>
        <taxon>Stramenopiles</taxon>
        <taxon>Ochrophyta</taxon>
        <taxon>Bacillariophyta</taxon>
        <taxon>Coscinodiscophyceae</taxon>
        <taxon>Thalassiosirophycidae</taxon>
        <taxon>Stephanodiscales</taxon>
        <taxon>Stephanodiscaceae</taxon>
        <taxon>Stephanodiscus</taxon>
    </lineage>
</organism>
<dbReference type="SUPFAM" id="SSF52540">
    <property type="entry name" value="P-loop containing nucleoside triphosphate hydrolases"/>
    <property type="match status" value="1"/>
</dbReference>
<name>A0ABD3MI31_9STRA</name>
<sequence length="461" mass="52384">MYFNRVKKTLNGMEIHSSASSSAFAQSSSSNTSNSDIAEGEIYVNTDEYDEELFRMVQERKKKGSKRGKIAWLMSFPNSGTSFTSLLVRLASNTTSGTNYGMETNPGASGMSIPVYEWSEFGPFWIHPPGQPNIRTDTTMSIDSRCRNATICKGKKGGDNARNYDVPPPTASIITKTHCGSRCVFCPPQEYLETDLSFLGSCLSGSRKVPSRIKHGADVDVSAIKAAFMNGTLLSHMSRLPASIIQYKRQHVTYNPAVVEKAIHLVRNPFDNIVSRFHHEQKENPKQGKTRWVDRYSNDVTGFKRWCADEDTISERTSDESLANWTLHSYPEDIAKYFRGIPCHAEFVRYVHWHLAAIRVVEMLEIPVLFIYYEDYRNGVSDATDRILSFLNLDRVITKLPDFHSNKDYSQYFTDEERANASDLMKRLVAAKSSTKGRDLLERYWVELDIDKLYAQTKSIE</sequence>
<accession>A0ABD3MI31</accession>
<dbReference type="Proteomes" id="UP001530315">
    <property type="component" value="Unassembled WGS sequence"/>
</dbReference>
<feature type="domain" description="Sulfotransferase" evidence="1">
    <location>
        <begin position="261"/>
        <end position="394"/>
    </location>
</feature>
<evidence type="ECO:0000313" key="2">
    <source>
        <dbReference type="EMBL" id="KAL3763599.1"/>
    </source>
</evidence>
<dbReference type="AlphaFoldDB" id="A0ABD3MI31"/>
<protein>
    <recommendedName>
        <fullName evidence="1">Sulfotransferase domain-containing protein</fullName>
    </recommendedName>
</protein>
<keyword evidence="3" id="KW-1185">Reference proteome</keyword>
<evidence type="ECO:0000259" key="1">
    <source>
        <dbReference type="Pfam" id="PF00685"/>
    </source>
</evidence>
<dbReference type="InterPro" id="IPR027417">
    <property type="entry name" value="P-loop_NTPase"/>
</dbReference>
<dbReference type="InterPro" id="IPR000863">
    <property type="entry name" value="Sulfotransferase_dom"/>
</dbReference>
<dbReference type="Pfam" id="PF00685">
    <property type="entry name" value="Sulfotransfer_1"/>
    <property type="match status" value="1"/>
</dbReference>